<feature type="compositionally biased region" description="Acidic residues" evidence="1">
    <location>
        <begin position="789"/>
        <end position="799"/>
    </location>
</feature>
<dbReference type="Proteomes" id="UP000184330">
    <property type="component" value="Unassembled WGS sequence"/>
</dbReference>
<evidence type="ECO:0000313" key="4">
    <source>
        <dbReference type="Proteomes" id="UP000184330"/>
    </source>
</evidence>
<dbReference type="OrthoDB" id="66726at2759"/>
<feature type="region of interest" description="Disordered" evidence="1">
    <location>
        <begin position="765"/>
        <end position="824"/>
    </location>
</feature>
<organism evidence="3 4">
    <name type="scientific">Phialocephala subalpina</name>
    <dbReference type="NCBI Taxonomy" id="576137"/>
    <lineage>
        <taxon>Eukaryota</taxon>
        <taxon>Fungi</taxon>
        <taxon>Dikarya</taxon>
        <taxon>Ascomycota</taxon>
        <taxon>Pezizomycotina</taxon>
        <taxon>Leotiomycetes</taxon>
        <taxon>Helotiales</taxon>
        <taxon>Mollisiaceae</taxon>
        <taxon>Phialocephala</taxon>
        <taxon>Phialocephala fortinii species complex</taxon>
    </lineage>
</organism>
<evidence type="ECO:0000256" key="1">
    <source>
        <dbReference type="SAM" id="MobiDB-lite"/>
    </source>
</evidence>
<accession>A0A1L7XDQ6</accession>
<dbReference type="Gene3D" id="3.30.40.10">
    <property type="entry name" value="Zinc/RING finger domain, C3HC4 (zinc finger)"/>
    <property type="match status" value="1"/>
</dbReference>
<evidence type="ECO:0000256" key="2">
    <source>
        <dbReference type="SAM" id="Phobius"/>
    </source>
</evidence>
<dbReference type="EMBL" id="FJOG01000023">
    <property type="protein sequence ID" value="CZR63179.1"/>
    <property type="molecule type" value="Genomic_DNA"/>
</dbReference>
<evidence type="ECO:0000313" key="3">
    <source>
        <dbReference type="EMBL" id="CZR63179.1"/>
    </source>
</evidence>
<feature type="compositionally biased region" description="Low complexity" evidence="1">
    <location>
        <begin position="777"/>
        <end position="787"/>
    </location>
</feature>
<dbReference type="GO" id="GO:0016874">
    <property type="term" value="F:ligase activity"/>
    <property type="evidence" value="ECO:0007669"/>
    <property type="project" value="UniProtKB-KW"/>
</dbReference>
<keyword evidence="2" id="KW-1133">Transmembrane helix</keyword>
<dbReference type="PANTHER" id="PTHR22696:SF1">
    <property type="entry name" value="E3 UBIQUITIN-PROTEIN LIGASE RNF26"/>
    <property type="match status" value="1"/>
</dbReference>
<feature type="transmembrane region" description="Helical" evidence="2">
    <location>
        <begin position="434"/>
        <end position="457"/>
    </location>
</feature>
<dbReference type="CDD" id="cd16616">
    <property type="entry name" value="mRING-HC-C4C4_Asi1p-like"/>
    <property type="match status" value="1"/>
</dbReference>
<dbReference type="Pfam" id="PF13920">
    <property type="entry name" value="zf-C3HC4_3"/>
    <property type="match status" value="1"/>
</dbReference>
<name>A0A1L7XDQ6_9HELO</name>
<reference evidence="3 4" key="1">
    <citation type="submission" date="2016-03" db="EMBL/GenBank/DDBJ databases">
        <authorList>
            <person name="Ploux O."/>
        </authorList>
    </citation>
    <scope>NUCLEOTIDE SEQUENCE [LARGE SCALE GENOMIC DNA]</scope>
    <source>
        <strain evidence="3 4">UAMH 11012</strain>
    </source>
</reference>
<proteinExistence type="predicted"/>
<feature type="compositionally biased region" description="Polar residues" evidence="1">
    <location>
        <begin position="885"/>
        <end position="894"/>
    </location>
</feature>
<keyword evidence="3" id="KW-0436">Ligase</keyword>
<feature type="region of interest" description="Disordered" evidence="1">
    <location>
        <begin position="875"/>
        <end position="895"/>
    </location>
</feature>
<gene>
    <name evidence="3" type="ORF">PAC_13076</name>
</gene>
<dbReference type="AlphaFoldDB" id="A0A1L7XDQ6"/>
<dbReference type="GO" id="GO:0061630">
    <property type="term" value="F:ubiquitin protein ligase activity"/>
    <property type="evidence" value="ECO:0007669"/>
    <property type="project" value="TreeGrafter"/>
</dbReference>
<dbReference type="GO" id="GO:0016567">
    <property type="term" value="P:protein ubiquitination"/>
    <property type="evidence" value="ECO:0007669"/>
    <property type="project" value="TreeGrafter"/>
</dbReference>
<dbReference type="PANTHER" id="PTHR22696">
    <property type="entry name" value="E3 UBIQUITIN-PROTEIN LIGASE RNF26"/>
    <property type="match status" value="1"/>
</dbReference>
<keyword evidence="2" id="KW-0472">Membrane</keyword>
<keyword evidence="2" id="KW-0812">Transmembrane</keyword>
<dbReference type="GO" id="GO:0006511">
    <property type="term" value="P:ubiquitin-dependent protein catabolic process"/>
    <property type="evidence" value="ECO:0007669"/>
    <property type="project" value="TreeGrafter"/>
</dbReference>
<feature type="transmembrane region" description="Helical" evidence="2">
    <location>
        <begin position="395"/>
        <end position="414"/>
    </location>
</feature>
<sequence>MAAATLENAHKLDIGSWGNWSFNATQYVPSAKDLALAGPRMFMKLGSMLTFPEAVDNILGGGRFGGRIIPEATGAGIVDAVTTAAAGGLGTQAIQAGTQILIEVEEPMGGVTSRFTLEGVRSISNVFSYATSKWALGCVMVAIILNRTYVYGSTRRNLVLPWKVRFVLRIIPIMLLAVQARSLLQSIQCQTSPDFGLLRWGNASKTSELMFTQNGGFLHEFSQTLLFRASDEDSCLAVRMIAPEYDEEIAKSTPNGKMPPSDLKGSLSLLWPLFKSFSFSQFVETISCAVQGRQVAGETGMTLFEHSLAFAEAEAAIGNQLGFGSFGNTNTLRWANSTSTAEATEIAITRSMILKKVNTTPEVLLVGFLSAMNHLTSHILAIFNAQGRFRLANTGFWGLSFMAAIVISVWNFSLDDELGTQSLLRFPTVCIIGFIPHVMVLAGIIGCSFIYVTALALSALAPPRVEEAQDEGVPVNQSTFMRRFIAAHNNMQANVQLSSIRVTLHMDFYTALLRTGFSVMTMASEAVYLNESRGVSIKQRTWLEEDRLREIEQVGAQWLGPSFRIHDPDSSLADGLTDNIGLVAANDQPMDLLQQSSSGYAREMTAKKLPKLGKPRDGRGPGLNGVGATERSGRWVMALEFFLGISRLLLSWWASLALKCLSGAGFSTRPRLLVWMVQMPKAKQAEKKRPDSTDPDSLNFYLLSIDGELTLPRDEHVDVEVEMRDRLRRQRGEWNETEEKNLDSNLYSWWLNGGWWGADDGSGHYNPEQKDLDEDTTSVVSFSTTTTDNEQDWLSDSENDDGRRTPTQRYPDFSRESTPFNDTPLNSADLAQLLHPKTPEQRAEAEALAAHFSSDNIVTRSRYRNIVQRERAKVLTSTRDRPQNFKASSPSGQLTPEEEAQILEHLIISRRAFQHATLTPQATSWARGASGMGEGGPQCVVCQSSPRSIIVWPCRCLSLCDDCRVTLAMNNFDKCVCCRRDVASFSRIFVP</sequence>
<dbReference type="InterPro" id="IPR013083">
    <property type="entry name" value="Znf_RING/FYVE/PHD"/>
</dbReference>
<keyword evidence="4" id="KW-1185">Reference proteome</keyword>
<protein>
    <submittedName>
        <fullName evidence="3">Probable ASI3 Putative integral membrane E3 ubiquitin ligase, role in negative regulation of amino acid uptake</fullName>
    </submittedName>
</protein>